<dbReference type="PROSITE" id="PS51257">
    <property type="entry name" value="PROKAR_LIPOPROTEIN"/>
    <property type="match status" value="1"/>
</dbReference>
<evidence type="ECO:0000259" key="1">
    <source>
        <dbReference type="Pfam" id="PF14344"/>
    </source>
</evidence>
<dbReference type="RefSeq" id="WP_310091836.1">
    <property type="nucleotide sequence ID" value="NZ_JAVDUU010000001.1"/>
</dbReference>
<evidence type="ECO:0000313" key="3">
    <source>
        <dbReference type="Proteomes" id="UP001247620"/>
    </source>
</evidence>
<dbReference type="Proteomes" id="UP001247620">
    <property type="component" value="Unassembled WGS sequence"/>
</dbReference>
<organism evidence="2 3">
    <name type="scientific">Mucilaginibacter pocheonensis</name>
    <dbReference type="NCBI Taxonomy" id="398050"/>
    <lineage>
        <taxon>Bacteria</taxon>
        <taxon>Pseudomonadati</taxon>
        <taxon>Bacteroidota</taxon>
        <taxon>Sphingobacteriia</taxon>
        <taxon>Sphingobacteriales</taxon>
        <taxon>Sphingobacteriaceae</taxon>
        <taxon>Mucilaginibacter</taxon>
    </lineage>
</organism>
<sequence length="239" mass="25785">MKHVQQNLKRRAGIVGMMCLLTGLLTSCLKNHDNDYVEPPVALLSVINASPDSQSVSFFLDQNRANNAPIRYGHGLDYIAAYPGKRTASFYVAGSGQKIISDTITLTAKKYYSIYLSNLASKPDIILLTDSITRPDAGKATIRLVNVSPDAGAVDLAVKGGNVLASNKTYKGASPFVPIESASSYTLEIRKKGTSTVLVTLSDIRLNSNSVYTVWLHGLSSATGLKKLSADIQTNAFYY</sequence>
<name>A0ABU1T6D2_9SPHI</name>
<proteinExistence type="predicted"/>
<keyword evidence="3" id="KW-1185">Reference proteome</keyword>
<dbReference type="EMBL" id="JAVDUU010000001">
    <property type="protein sequence ID" value="MDR6940796.1"/>
    <property type="molecule type" value="Genomic_DNA"/>
</dbReference>
<feature type="domain" description="DUF4397" evidence="1">
    <location>
        <begin position="42"/>
        <end position="156"/>
    </location>
</feature>
<accession>A0ABU1T6D2</accession>
<reference evidence="2 3" key="1">
    <citation type="submission" date="2023-07" db="EMBL/GenBank/DDBJ databases">
        <title>Sorghum-associated microbial communities from plants grown in Nebraska, USA.</title>
        <authorList>
            <person name="Schachtman D."/>
        </authorList>
    </citation>
    <scope>NUCLEOTIDE SEQUENCE [LARGE SCALE GENOMIC DNA]</scope>
    <source>
        <strain evidence="2 3">3262</strain>
    </source>
</reference>
<gene>
    <name evidence="2" type="ORF">J2W55_000624</name>
</gene>
<protein>
    <recommendedName>
        <fullName evidence="1">DUF4397 domain-containing protein</fullName>
    </recommendedName>
</protein>
<dbReference type="InterPro" id="IPR025510">
    <property type="entry name" value="DUF4397"/>
</dbReference>
<comment type="caution">
    <text evidence="2">The sequence shown here is derived from an EMBL/GenBank/DDBJ whole genome shotgun (WGS) entry which is preliminary data.</text>
</comment>
<dbReference type="Pfam" id="PF14344">
    <property type="entry name" value="DUF4397"/>
    <property type="match status" value="1"/>
</dbReference>
<evidence type="ECO:0000313" key="2">
    <source>
        <dbReference type="EMBL" id="MDR6940796.1"/>
    </source>
</evidence>